<dbReference type="InterPro" id="IPR001296">
    <property type="entry name" value="Glyco_trans_1"/>
</dbReference>
<dbReference type="InterPro" id="IPR028098">
    <property type="entry name" value="Glyco_trans_4-like_N"/>
</dbReference>
<keyword evidence="4" id="KW-1185">Reference proteome</keyword>
<evidence type="ECO:0000313" key="4">
    <source>
        <dbReference type="Proteomes" id="UP000013165"/>
    </source>
</evidence>
<reference evidence="3 4" key="1">
    <citation type="journal article" date="2013" name="Genome Announc.">
        <title>Genome Sequence of the Polycyclic Aromatic Hydrocarbon-Degrading Bacterium Strain Marinobacter nanhaiticus D15-8WT.</title>
        <authorList>
            <person name="Cui Z."/>
            <person name="Gao W."/>
            <person name="Li Q."/>
            <person name="Xu G."/>
            <person name="Zheng L."/>
        </authorList>
    </citation>
    <scope>NUCLEOTIDE SEQUENCE [LARGE SCALE GENOMIC DNA]</scope>
    <source>
        <strain evidence="3 4">D15-8W</strain>
    </source>
</reference>
<feature type="domain" description="Glycosyl transferase family 1" evidence="1">
    <location>
        <begin position="207"/>
        <end position="357"/>
    </location>
</feature>
<dbReference type="AlphaFoldDB" id="N6WZT7"/>
<dbReference type="eggNOG" id="COG0438">
    <property type="taxonomic scope" value="Bacteria"/>
</dbReference>
<evidence type="ECO:0000259" key="1">
    <source>
        <dbReference type="Pfam" id="PF00534"/>
    </source>
</evidence>
<comment type="caution">
    <text evidence="3">The sequence shown here is derived from an EMBL/GenBank/DDBJ whole genome shotgun (WGS) entry which is preliminary data.</text>
</comment>
<evidence type="ECO:0000313" key="3">
    <source>
        <dbReference type="EMBL" id="ENO14293.1"/>
    </source>
</evidence>
<gene>
    <name evidence="3" type="ORF">J057_22905</name>
</gene>
<dbReference type="OrthoDB" id="9768937at2"/>
<dbReference type="GO" id="GO:1901135">
    <property type="term" value="P:carbohydrate derivative metabolic process"/>
    <property type="evidence" value="ECO:0007669"/>
    <property type="project" value="UniProtKB-ARBA"/>
</dbReference>
<dbReference type="HOGENOM" id="CLU_009583_0_3_6"/>
<keyword evidence="3" id="KW-0808">Transferase</keyword>
<dbReference type="Pfam" id="PF00534">
    <property type="entry name" value="Glycos_transf_1"/>
    <property type="match status" value="1"/>
</dbReference>
<dbReference type="PANTHER" id="PTHR12526">
    <property type="entry name" value="GLYCOSYLTRANSFERASE"/>
    <property type="match status" value="1"/>
</dbReference>
<dbReference type="CDD" id="cd03801">
    <property type="entry name" value="GT4_PimA-like"/>
    <property type="match status" value="1"/>
</dbReference>
<accession>N6WZT7</accession>
<dbReference type="GO" id="GO:0016757">
    <property type="term" value="F:glycosyltransferase activity"/>
    <property type="evidence" value="ECO:0007669"/>
    <property type="project" value="InterPro"/>
</dbReference>
<dbReference type="eggNOG" id="COG3072">
    <property type="taxonomic scope" value="Bacteria"/>
</dbReference>
<dbReference type="Gene3D" id="3.40.50.2000">
    <property type="entry name" value="Glycogen Phosphorylase B"/>
    <property type="match status" value="2"/>
</dbReference>
<sequence length="399" mass="43285">MPGIREKQTVVTHIISGDLWAGAEAQVYQLISGLRANREVIPTAVVFNPGILYDKLQGLGIEVTVANEATLSPWRQILTISDHLKKQNTDIVHTHGFKENVLGTLAQHLARVPRSLRTAHGNPETTLSWKQPAKKLTQILDDCIARFGQDAIVAVSRQLEASLSGKYPRKTVRISNFIDLESSASAGSRIPSPKTPGSSDRTPACRIAMIGRAVPVKRIDLFIDTIALLRQTHEIDVIGVIYGDGPLLSSMKEYAALKAPDAIEFKGFVSNVPQELTGADVLLMPSDHEGLPMSLLEAVSIGIPVVAHNTGGIPEVLDGGACGILVTDHSPTGYASAIAGLISDEEFLSAISAKARQYVEREFSANQNIRKYQELYERLSSREKVQLTPIENSTNSDSI</sequence>
<dbReference type="RefSeq" id="WP_004582512.1">
    <property type="nucleotide sequence ID" value="NZ_AP028878.1"/>
</dbReference>
<dbReference type="Proteomes" id="UP000013165">
    <property type="component" value="Unassembled WGS sequence"/>
</dbReference>
<proteinExistence type="predicted"/>
<protein>
    <submittedName>
        <fullName evidence="3">Glycosyltransferase family 1 protein</fullName>
    </submittedName>
</protein>
<dbReference type="PANTHER" id="PTHR12526:SF637">
    <property type="entry name" value="GLYCOSYLTRANSFERASE EPSF-RELATED"/>
    <property type="match status" value="1"/>
</dbReference>
<organism evidence="3 4">
    <name type="scientific">Marinobacter nanhaiticus D15-8W</name>
    <dbReference type="NCBI Taxonomy" id="626887"/>
    <lineage>
        <taxon>Bacteria</taxon>
        <taxon>Pseudomonadati</taxon>
        <taxon>Pseudomonadota</taxon>
        <taxon>Gammaproteobacteria</taxon>
        <taxon>Pseudomonadales</taxon>
        <taxon>Marinobacteraceae</taxon>
        <taxon>Marinobacter</taxon>
    </lineage>
</organism>
<name>N6WZT7_9GAMM</name>
<dbReference type="Pfam" id="PF13439">
    <property type="entry name" value="Glyco_transf_4"/>
    <property type="match status" value="1"/>
</dbReference>
<dbReference type="PATRIC" id="fig|626887.3.peg.4582"/>
<dbReference type="SUPFAM" id="SSF53756">
    <property type="entry name" value="UDP-Glycosyltransferase/glycogen phosphorylase"/>
    <property type="match status" value="1"/>
</dbReference>
<feature type="domain" description="Glycosyltransferase subfamily 4-like N-terminal" evidence="2">
    <location>
        <begin position="22"/>
        <end position="181"/>
    </location>
</feature>
<dbReference type="STRING" id="626887.J057_22905"/>
<dbReference type="EMBL" id="APLQ01000014">
    <property type="protein sequence ID" value="ENO14293.1"/>
    <property type="molecule type" value="Genomic_DNA"/>
</dbReference>
<evidence type="ECO:0000259" key="2">
    <source>
        <dbReference type="Pfam" id="PF13439"/>
    </source>
</evidence>